<protein>
    <submittedName>
        <fullName evidence="1">Uncharacterized protein</fullName>
    </submittedName>
</protein>
<dbReference type="STRING" id="686832.A0A0C3CF60"/>
<gene>
    <name evidence="1" type="ORF">M413DRAFT_124453</name>
</gene>
<sequence length="247" mass="26520">MNIITKLDLPSLRAEPIPFCDAYNANFSVADLPHFILFLECSFEESESEVVEYRPQSDGIFPSQSGAFSHRHSSTDISAVAEEVVRLLVKPDMDMPATPTRFVILGSPLALTEAVQERLTTTYSSIPVHVASPSDLSKGAAKFPLPDPDARRVRVTATYGLIIPISIETADGGAVVALPSGRKLRPAEGSVLLTTSFDNQISVTVRILLGNHAKAEDNFLGGTVVLEGLTPKAKGGWSSESRSSLAR</sequence>
<evidence type="ECO:0000313" key="2">
    <source>
        <dbReference type="Proteomes" id="UP000053424"/>
    </source>
</evidence>
<dbReference type="Gene3D" id="2.60.34.10">
    <property type="entry name" value="Substrate Binding Domain Of DNAk, Chain A, domain 1"/>
    <property type="match status" value="1"/>
</dbReference>
<keyword evidence="2" id="KW-1185">Reference proteome</keyword>
<dbReference type="Proteomes" id="UP000053424">
    <property type="component" value="Unassembled WGS sequence"/>
</dbReference>
<reference evidence="2" key="2">
    <citation type="submission" date="2015-01" db="EMBL/GenBank/DDBJ databases">
        <title>Evolutionary Origins and Diversification of the Mycorrhizal Mutualists.</title>
        <authorList>
            <consortium name="DOE Joint Genome Institute"/>
            <consortium name="Mycorrhizal Genomics Consortium"/>
            <person name="Kohler A."/>
            <person name="Kuo A."/>
            <person name="Nagy L.G."/>
            <person name="Floudas D."/>
            <person name="Copeland A."/>
            <person name="Barry K.W."/>
            <person name="Cichocki N."/>
            <person name="Veneault-Fourrey C."/>
            <person name="LaButti K."/>
            <person name="Lindquist E.A."/>
            <person name="Lipzen A."/>
            <person name="Lundell T."/>
            <person name="Morin E."/>
            <person name="Murat C."/>
            <person name="Riley R."/>
            <person name="Ohm R."/>
            <person name="Sun H."/>
            <person name="Tunlid A."/>
            <person name="Henrissat B."/>
            <person name="Grigoriev I.V."/>
            <person name="Hibbett D.S."/>
            <person name="Martin F."/>
        </authorList>
    </citation>
    <scope>NUCLEOTIDE SEQUENCE [LARGE SCALE GENOMIC DNA]</scope>
    <source>
        <strain evidence="2">h7</strain>
    </source>
</reference>
<dbReference type="SUPFAM" id="SSF100920">
    <property type="entry name" value="Heat shock protein 70kD (HSP70), peptide-binding domain"/>
    <property type="match status" value="1"/>
</dbReference>
<dbReference type="HOGENOM" id="CLU_1124667_0_0_1"/>
<dbReference type="AlphaFoldDB" id="A0A0C3CF60"/>
<evidence type="ECO:0000313" key="1">
    <source>
        <dbReference type="EMBL" id="KIM42829.1"/>
    </source>
</evidence>
<accession>A0A0C3CF60</accession>
<dbReference type="InterPro" id="IPR029047">
    <property type="entry name" value="HSP70_peptide-bd_sf"/>
</dbReference>
<dbReference type="OrthoDB" id="3037355at2759"/>
<proteinExistence type="predicted"/>
<name>A0A0C3CF60_HEBCY</name>
<reference evidence="1 2" key="1">
    <citation type="submission" date="2014-04" db="EMBL/GenBank/DDBJ databases">
        <authorList>
            <consortium name="DOE Joint Genome Institute"/>
            <person name="Kuo A."/>
            <person name="Gay G."/>
            <person name="Dore J."/>
            <person name="Kohler A."/>
            <person name="Nagy L.G."/>
            <person name="Floudas D."/>
            <person name="Copeland A."/>
            <person name="Barry K.W."/>
            <person name="Cichocki N."/>
            <person name="Veneault-Fourrey C."/>
            <person name="LaButti K."/>
            <person name="Lindquist E.A."/>
            <person name="Lipzen A."/>
            <person name="Lundell T."/>
            <person name="Morin E."/>
            <person name="Murat C."/>
            <person name="Sun H."/>
            <person name="Tunlid A."/>
            <person name="Henrissat B."/>
            <person name="Grigoriev I.V."/>
            <person name="Hibbett D.S."/>
            <person name="Martin F."/>
            <person name="Nordberg H.P."/>
            <person name="Cantor M.N."/>
            <person name="Hua S.X."/>
        </authorList>
    </citation>
    <scope>NUCLEOTIDE SEQUENCE [LARGE SCALE GENOMIC DNA]</scope>
    <source>
        <strain evidence="2">h7</strain>
    </source>
</reference>
<dbReference type="EMBL" id="KN831777">
    <property type="protein sequence ID" value="KIM42829.1"/>
    <property type="molecule type" value="Genomic_DNA"/>
</dbReference>
<organism evidence="1 2">
    <name type="scientific">Hebeloma cylindrosporum</name>
    <dbReference type="NCBI Taxonomy" id="76867"/>
    <lineage>
        <taxon>Eukaryota</taxon>
        <taxon>Fungi</taxon>
        <taxon>Dikarya</taxon>
        <taxon>Basidiomycota</taxon>
        <taxon>Agaricomycotina</taxon>
        <taxon>Agaricomycetes</taxon>
        <taxon>Agaricomycetidae</taxon>
        <taxon>Agaricales</taxon>
        <taxon>Agaricineae</taxon>
        <taxon>Hymenogastraceae</taxon>
        <taxon>Hebeloma</taxon>
    </lineage>
</organism>